<gene>
    <name evidence="1" type="ORF">J4P68_0001205</name>
</gene>
<keyword evidence="2" id="KW-1185">Reference proteome</keyword>
<organism evidence="1 2">
    <name type="scientific">Bradyrhizobium quebecense</name>
    <dbReference type="NCBI Taxonomy" id="2748629"/>
    <lineage>
        <taxon>Bacteria</taxon>
        <taxon>Pseudomonadati</taxon>
        <taxon>Pseudomonadota</taxon>
        <taxon>Alphaproteobacteria</taxon>
        <taxon>Hyphomicrobiales</taxon>
        <taxon>Nitrobacteraceae</taxon>
        <taxon>Bradyrhizobium</taxon>
    </lineage>
</organism>
<proteinExistence type="predicted"/>
<sequence>MRKLAAIFLLTMIAGPALAQDDHVQRYREEVEKSPADLANEQRQQRAYQRALSAVPDQKPTDPWGIARSDGQGAPKNADKTTDKTTDKTPAKTTPAPKPAKPTNAAAK</sequence>
<evidence type="ECO:0000313" key="2">
    <source>
        <dbReference type="Proteomes" id="UP000692816"/>
    </source>
</evidence>
<dbReference type="Proteomes" id="UP000692816">
    <property type="component" value="Chromosome"/>
</dbReference>
<evidence type="ECO:0000313" key="1">
    <source>
        <dbReference type="EMBL" id="UGY03433.1"/>
    </source>
</evidence>
<protein>
    <submittedName>
        <fullName evidence="1">Uncharacterized protein</fullName>
    </submittedName>
</protein>
<reference evidence="1 2" key="1">
    <citation type="journal article" date="2021" name="Int. J. Syst. Evol. Microbiol.">
        <title>Bradyrhizobium septentrionale sp. nov. (sv. septentrionale) and Bradyrhizobium quebecense sp. nov. (sv. septentrionale) associated with legumes native to Canada possess rearranged symbiosis genes and numerous insertion sequences.</title>
        <authorList>
            <person name="Bromfield E.S.P."/>
            <person name="Cloutier S."/>
        </authorList>
    </citation>
    <scope>NUCLEOTIDE SEQUENCE [LARGE SCALE GENOMIC DNA]</scope>
    <source>
        <strain evidence="1 2">12S5</strain>
    </source>
</reference>
<name>A0ACD3VAK0_9BRAD</name>
<dbReference type="EMBL" id="CP088282">
    <property type="protein sequence ID" value="UGY03433.1"/>
    <property type="molecule type" value="Genomic_DNA"/>
</dbReference>
<accession>A0ACD3VAK0</accession>